<name>A0A8H6TF12_9AGAR</name>
<comment type="caution">
    <text evidence="2">The sequence shown here is derived from an EMBL/GenBank/DDBJ whole genome shotgun (WGS) entry which is preliminary data.</text>
</comment>
<dbReference type="AlphaFoldDB" id="A0A8H6TF12"/>
<feature type="compositionally biased region" description="Polar residues" evidence="1">
    <location>
        <begin position="78"/>
        <end position="113"/>
    </location>
</feature>
<evidence type="ECO:0000256" key="1">
    <source>
        <dbReference type="SAM" id="MobiDB-lite"/>
    </source>
</evidence>
<gene>
    <name evidence="2" type="ORF">MIND_00150800</name>
</gene>
<keyword evidence="3" id="KW-1185">Reference proteome</keyword>
<reference evidence="2" key="1">
    <citation type="submission" date="2020-05" db="EMBL/GenBank/DDBJ databases">
        <title>Mycena genomes resolve the evolution of fungal bioluminescence.</title>
        <authorList>
            <person name="Tsai I.J."/>
        </authorList>
    </citation>
    <scope>NUCLEOTIDE SEQUENCE</scope>
    <source>
        <strain evidence="2">171206Taipei</strain>
    </source>
</reference>
<dbReference type="RefSeq" id="XP_037226343.1">
    <property type="nucleotide sequence ID" value="XM_037358433.1"/>
</dbReference>
<feature type="compositionally biased region" description="Polar residues" evidence="1">
    <location>
        <begin position="555"/>
        <end position="566"/>
    </location>
</feature>
<feature type="region of interest" description="Disordered" evidence="1">
    <location>
        <begin position="73"/>
        <end position="123"/>
    </location>
</feature>
<sequence length="656" mass="70433">MECNCLIQRLKSSTRRDDALIYTMDNDDFFAQIFGPELVYGNTPNVIPEAFDGPLTDGSASEDERHAIATPVTKGKNKATTSSGITSPILTRSKAGQNKSGTSADVQATPTRSNNHEDEVRPSLKITLKKKAQSSKGVGHTSVDLLGGHVVDTKAESAPEIDIPFAIHAAVPQEVTSSATVQGSGGPIAFGPKLLNTMGVANKLPVPARAVAPSVVIGPPSAPNDTQTKLDVQYIAKHYHEIKTLMEAYQAAANLTSNDLVDDVAIANVGQDQATQYAPVAIDNENQLTQSAHSSISTMSDTVQDRVGQSTLPKAKRSVEAQAVLKRKKSDSDVGDEERFHDLFAASHYFNNASYSSLPMAVSPPQCLLTKEILVFIPVSMHAEFYALPPLSVGRWTPWSDVGEDYDYASLKAVVSPANTNGLMLKTALVFKTFRQFINGSRASPSAVIAVSPAMRSQVTLCATSADQVAVFTSVIKVESSFLRTGYAAGNSAAEKGVSGMMLRGEFERMACLTTMVLHKPEVHVQMRGVTLSFTTNRAASTNSPAKKPRAGPCITTTAPRNTGISSRGGVGRDSLRFEETVPVYDCTTMSVNFQDALDRLESLPRFKKPEIPVNSLAVVGYSCVAYKKQDHSDGLALNIRWIMVISDPLPDPPEN</sequence>
<dbReference type="OrthoDB" id="3063746at2759"/>
<dbReference type="GeneID" id="59340949"/>
<feature type="region of interest" description="Disordered" evidence="1">
    <location>
        <begin position="538"/>
        <end position="572"/>
    </location>
</feature>
<proteinExistence type="predicted"/>
<organism evidence="2 3">
    <name type="scientific">Mycena indigotica</name>
    <dbReference type="NCBI Taxonomy" id="2126181"/>
    <lineage>
        <taxon>Eukaryota</taxon>
        <taxon>Fungi</taxon>
        <taxon>Dikarya</taxon>
        <taxon>Basidiomycota</taxon>
        <taxon>Agaricomycotina</taxon>
        <taxon>Agaricomycetes</taxon>
        <taxon>Agaricomycetidae</taxon>
        <taxon>Agaricales</taxon>
        <taxon>Marasmiineae</taxon>
        <taxon>Mycenaceae</taxon>
        <taxon>Mycena</taxon>
    </lineage>
</organism>
<dbReference type="EMBL" id="JACAZF010000001">
    <property type="protein sequence ID" value="KAF7316320.1"/>
    <property type="molecule type" value="Genomic_DNA"/>
</dbReference>
<evidence type="ECO:0000313" key="2">
    <source>
        <dbReference type="EMBL" id="KAF7316320.1"/>
    </source>
</evidence>
<accession>A0A8H6TF12</accession>
<dbReference type="Proteomes" id="UP000636479">
    <property type="component" value="Unassembled WGS sequence"/>
</dbReference>
<protein>
    <submittedName>
        <fullName evidence="2">Uncharacterized protein</fullName>
    </submittedName>
</protein>
<evidence type="ECO:0000313" key="3">
    <source>
        <dbReference type="Proteomes" id="UP000636479"/>
    </source>
</evidence>